<dbReference type="Proteomes" id="UP000183050">
    <property type="component" value="Chromosome"/>
</dbReference>
<feature type="compositionally biased region" description="Low complexity" evidence="1">
    <location>
        <begin position="54"/>
        <end position="68"/>
    </location>
</feature>
<dbReference type="EMBL" id="CP018228">
    <property type="protein sequence ID" value="API51634.1"/>
    <property type="molecule type" value="Genomic_DNA"/>
</dbReference>
<evidence type="ECO:0000313" key="3">
    <source>
        <dbReference type="Proteomes" id="UP000183050"/>
    </source>
</evidence>
<proteinExistence type="predicted"/>
<protein>
    <submittedName>
        <fullName evidence="2">Uncharacterized protein</fullName>
    </submittedName>
</protein>
<feature type="region of interest" description="Disordered" evidence="1">
    <location>
        <begin position="37"/>
        <end position="68"/>
    </location>
</feature>
<evidence type="ECO:0000256" key="1">
    <source>
        <dbReference type="SAM" id="MobiDB-lite"/>
    </source>
</evidence>
<gene>
    <name evidence="2" type="ORF">BMW22_08365</name>
</gene>
<dbReference type="AlphaFoldDB" id="A0A1L3Z7J2"/>
<feature type="compositionally biased region" description="Basic residues" evidence="1">
    <location>
        <begin position="42"/>
        <end position="51"/>
    </location>
</feature>
<sequence length="68" mass="7454">MRQFGIIEPSGNDKAWWIGAGHLLELTTAMRSLVSLRIRGGNPKKKKKGRRYTSAPQSSPPASHAGPR</sequence>
<name>A0A1L3Z7J2_RHILE</name>
<organism evidence="2 3">
    <name type="scientific">Rhizobium leguminosarum</name>
    <dbReference type="NCBI Taxonomy" id="384"/>
    <lineage>
        <taxon>Bacteria</taxon>
        <taxon>Pseudomonadati</taxon>
        <taxon>Pseudomonadota</taxon>
        <taxon>Alphaproteobacteria</taxon>
        <taxon>Hyphomicrobiales</taxon>
        <taxon>Rhizobiaceae</taxon>
        <taxon>Rhizobium/Agrobacterium group</taxon>
        <taxon>Rhizobium</taxon>
    </lineage>
</organism>
<evidence type="ECO:0000313" key="2">
    <source>
        <dbReference type="EMBL" id="API51634.1"/>
    </source>
</evidence>
<accession>A0A1L3Z7J2</accession>
<reference evidence="2 3" key="1">
    <citation type="submission" date="2016-11" db="EMBL/GenBank/DDBJ databases">
        <title>Rhizobium leguminosarum bv. viciae strain Vaf12 isolated from Vavilovia formosa root nodules from Russia, Dagestan.</title>
        <authorList>
            <person name="Kimeklis A."/>
        </authorList>
    </citation>
    <scope>NUCLEOTIDE SEQUENCE [LARGE SCALE GENOMIC DNA]</scope>
    <source>
        <strain evidence="2 3">Vaf-108</strain>
    </source>
</reference>